<dbReference type="Gene3D" id="1.10.10.10">
    <property type="entry name" value="Winged helix-like DNA-binding domain superfamily/Winged helix DNA-binding domain"/>
    <property type="match status" value="1"/>
</dbReference>
<dbReference type="PRINTS" id="PR00034">
    <property type="entry name" value="HTHCRP"/>
</dbReference>
<evidence type="ECO:0000256" key="2">
    <source>
        <dbReference type="ARBA" id="ARBA00023125"/>
    </source>
</evidence>
<evidence type="ECO:0000313" key="7">
    <source>
        <dbReference type="EMBL" id="QFU16322.1"/>
    </source>
</evidence>
<evidence type="ECO:0000256" key="3">
    <source>
        <dbReference type="ARBA" id="ARBA00023163"/>
    </source>
</evidence>
<reference evidence="7 8" key="1">
    <citation type="submission" date="2019-10" db="EMBL/GenBank/DDBJ databases">
        <title>Isolation, Identification of Microvirga thermotolerans HR1, a novel thermophilic bacterium and Comparative Genomics of the genus Microvirga.</title>
        <authorList>
            <person name="Li J."/>
            <person name="Zhang W."/>
            <person name="Lin M."/>
            <person name="Wang J."/>
        </authorList>
    </citation>
    <scope>NUCLEOTIDE SEQUENCE [LARGE SCALE GENOMIC DNA]</scope>
    <source>
        <strain evidence="7 8">HR1</strain>
    </source>
</reference>
<dbReference type="Proteomes" id="UP000325614">
    <property type="component" value="Chromosome"/>
</dbReference>
<dbReference type="PROSITE" id="PS51063">
    <property type="entry name" value="HTH_CRP_2"/>
    <property type="match status" value="1"/>
</dbReference>
<dbReference type="KEGG" id="mico:GDR74_08835"/>
<feature type="domain" description="HTH crp-type" evidence="6">
    <location>
        <begin position="149"/>
        <end position="223"/>
    </location>
</feature>
<dbReference type="InterPro" id="IPR036390">
    <property type="entry name" value="WH_DNA-bd_sf"/>
</dbReference>
<dbReference type="SUPFAM" id="SSF51206">
    <property type="entry name" value="cAMP-binding domain-like"/>
    <property type="match status" value="1"/>
</dbReference>
<protein>
    <submittedName>
        <fullName evidence="7">Helix-turn-helix domain-containing protein</fullName>
    </submittedName>
</protein>
<dbReference type="SMART" id="SM00100">
    <property type="entry name" value="cNMP"/>
    <property type="match status" value="1"/>
</dbReference>
<keyword evidence="1" id="KW-0805">Transcription regulation</keyword>
<sequence>MYASRLASMPGVAMLPALGLPPEAPSLDALFAAQPTESLAPGAALFWEGDAADYFYRVSEGCLRLYRILPDGRRAIMGFVFGGEMVGLSCLDMHRYTAEAVTAVRVRRLSRSRLHAMGEGAGELQRLLFTRLFEEMMAAHRHIIVLGQMGAEERVAHFLASAACRTRADRKRPVVLDLPMTRLDIADYLGLTIETVCRILSKFKRDGLIALEGRHRVILRSLRTLQEIAGEPDGFDAGDIREGRARHLAVEAH</sequence>
<dbReference type="GO" id="GO:0003700">
    <property type="term" value="F:DNA-binding transcription factor activity"/>
    <property type="evidence" value="ECO:0007669"/>
    <property type="project" value="TreeGrafter"/>
</dbReference>
<organism evidence="7 8">
    <name type="scientific">Microvirga thermotolerans</name>
    <dbReference type="NCBI Taxonomy" id="2651334"/>
    <lineage>
        <taxon>Bacteria</taxon>
        <taxon>Pseudomonadati</taxon>
        <taxon>Pseudomonadota</taxon>
        <taxon>Alphaproteobacteria</taxon>
        <taxon>Hyphomicrobiales</taxon>
        <taxon>Methylobacteriaceae</taxon>
        <taxon>Microvirga</taxon>
    </lineage>
</organism>
<proteinExistence type="predicted"/>
<dbReference type="RefSeq" id="WP_152585966.1">
    <property type="nucleotide sequence ID" value="NZ_CP045423.1"/>
</dbReference>
<evidence type="ECO:0000256" key="4">
    <source>
        <dbReference type="ARBA" id="ARBA00023231"/>
    </source>
</evidence>
<dbReference type="InterPro" id="IPR000595">
    <property type="entry name" value="cNMP-bd_dom"/>
</dbReference>
<dbReference type="InterPro" id="IPR018490">
    <property type="entry name" value="cNMP-bd_dom_sf"/>
</dbReference>
<dbReference type="SUPFAM" id="SSF46785">
    <property type="entry name" value="Winged helix' DNA-binding domain"/>
    <property type="match status" value="1"/>
</dbReference>
<dbReference type="GO" id="GO:0003677">
    <property type="term" value="F:DNA binding"/>
    <property type="evidence" value="ECO:0007669"/>
    <property type="project" value="UniProtKB-KW"/>
</dbReference>
<dbReference type="EMBL" id="CP045423">
    <property type="protein sequence ID" value="QFU16322.1"/>
    <property type="molecule type" value="Genomic_DNA"/>
</dbReference>
<keyword evidence="2" id="KW-0238">DNA-binding</keyword>
<dbReference type="GO" id="GO:0005829">
    <property type="term" value="C:cytosol"/>
    <property type="evidence" value="ECO:0007669"/>
    <property type="project" value="TreeGrafter"/>
</dbReference>
<dbReference type="FunFam" id="1.10.10.10:FF:000028">
    <property type="entry name" value="Fumarate/nitrate reduction transcriptional regulator Fnr"/>
    <property type="match status" value="1"/>
</dbReference>
<evidence type="ECO:0000259" key="5">
    <source>
        <dbReference type="PROSITE" id="PS50042"/>
    </source>
</evidence>
<evidence type="ECO:0000256" key="1">
    <source>
        <dbReference type="ARBA" id="ARBA00023015"/>
    </source>
</evidence>
<name>A0A5P9JU21_9HYPH</name>
<evidence type="ECO:0000259" key="6">
    <source>
        <dbReference type="PROSITE" id="PS51063"/>
    </source>
</evidence>
<dbReference type="AlphaFoldDB" id="A0A5P9JU21"/>
<dbReference type="InterPro" id="IPR014710">
    <property type="entry name" value="RmlC-like_jellyroll"/>
</dbReference>
<keyword evidence="8" id="KW-1185">Reference proteome</keyword>
<dbReference type="Pfam" id="PF13545">
    <property type="entry name" value="HTH_Crp_2"/>
    <property type="match status" value="1"/>
</dbReference>
<dbReference type="PANTHER" id="PTHR24567">
    <property type="entry name" value="CRP FAMILY TRANSCRIPTIONAL REGULATORY PROTEIN"/>
    <property type="match status" value="1"/>
</dbReference>
<dbReference type="PANTHER" id="PTHR24567:SF75">
    <property type="entry name" value="FUMARATE AND NITRATE REDUCTION REGULATORY PROTEIN"/>
    <property type="match status" value="1"/>
</dbReference>
<keyword evidence="3" id="KW-0804">Transcription</keyword>
<dbReference type="InterPro" id="IPR012318">
    <property type="entry name" value="HTH_CRP"/>
</dbReference>
<dbReference type="InterPro" id="IPR036388">
    <property type="entry name" value="WH-like_DNA-bd_sf"/>
</dbReference>
<dbReference type="Pfam" id="PF00027">
    <property type="entry name" value="cNMP_binding"/>
    <property type="match status" value="1"/>
</dbReference>
<dbReference type="InterPro" id="IPR050397">
    <property type="entry name" value="Env_Response_Regulators"/>
</dbReference>
<feature type="domain" description="Cyclic nucleotide-binding" evidence="5">
    <location>
        <begin position="14"/>
        <end position="135"/>
    </location>
</feature>
<evidence type="ECO:0000313" key="8">
    <source>
        <dbReference type="Proteomes" id="UP000325614"/>
    </source>
</evidence>
<dbReference type="CDD" id="cd00038">
    <property type="entry name" value="CAP_ED"/>
    <property type="match status" value="1"/>
</dbReference>
<dbReference type="PROSITE" id="PS50042">
    <property type="entry name" value="CNMP_BINDING_3"/>
    <property type="match status" value="1"/>
</dbReference>
<dbReference type="SMART" id="SM00419">
    <property type="entry name" value="HTH_CRP"/>
    <property type="match status" value="1"/>
</dbReference>
<keyword evidence="4" id="KW-0535">Nitrogen fixation</keyword>
<dbReference type="CDD" id="cd00092">
    <property type="entry name" value="HTH_CRP"/>
    <property type="match status" value="1"/>
</dbReference>
<accession>A0A5P9JU21</accession>
<gene>
    <name evidence="7" type="ORF">GDR74_08835</name>
</gene>
<dbReference type="Gene3D" id="2.60.120.10">
    <property type="entry name" value="Jelly Rolls"/>
    <property type="match status" value="1"/>
</dbReference>